<name>A0A834II04_RHYFE</name>
<reference evidence="1" key="1">
    <citation type="submission" date="2020-08" db="EMBL/GenBank/DDBJ databases">
        <title>Genome sequencing and assembly of the red palm weevil Rhynchophorus ferrugineus.</title>
        <authorList>
            <person name="Dias G.B."/>
            <person name="Bergman C.M."/>
            <person name="Manee M."/>
        </authorList>
    </citation>
    <scope>NUCLEOTIDE SEQUENCE</scope>
    <source>
        <strain evidence="1">AA-2017</strain>
        <tissue evidence="1">Whole larva</tissue>
    </source>
</reference>
<dbReference type="EMBL" id="JAACXV010000403">
    <property type="protein sequence ID" value="KAF7278335.1"/>
    <property type="molecule type" value="Genomic_DNA"/>
</dbReference>
<dbReference type="AlphaFoldDB" id="A0A834II04"/>
<sequence>MPTHHASNGEGYFDLSSEKPPVFQPFHSLWYLFLPLHLVRRSATVVFRIETLRKGTEEQRQVYERRESDINGMISE</sequence>
<organism evidence="1 2">
    <name type="scientific">Rhynchophorus ferrugineus</name>
    <name type="common">Red palm weevil</name>
    <name type="synonym">Curculio ferrugineus</name>
    <dbReference type="NCBI Taxonomy" id="354439"/>
    <lineage>
        <taxon>Eukaryota</taxon>
        <taxon>Metazoa</taxon>
        <taxon>Ecdysozoa</taxon>
        <taxon>Arthropoda</taxon>
        <taxon>Hexapoda</taxon>
        <taxon>Insecta</taxon>
        <taxon>Pterygota</taxon>
        <taxon>Neoptera</taxon>
        <taxon>Endopterygota</taxon>
        <taxon>Coleoptera</taxon>
        <taxon>Polyphaga</taxon>
        <taxon>Cucujiformia</taxon>
        <taxon>Curculionidae</taxon>
        <taxon>Dryophthorinae</taxon>
        <taxon>Rhynchophorus</taxon>
    </lineage>
</organism>
<proteinExistence type="predicted"/>
<gene>
    <name evidence="1" type="ORF">GWI33_008550</name>
</gene>
<keyword evidence="2" id="KW-1185">Reference proteome</keyword>
<comment type="caution">
    <text evidence="1">The sequence shown here is derived from an EMBL/GenBank/DDBJ whole genome shotgun (WGS) entry which is preliminary data.</text>
</comment>
<protein>
    <submittedName>
        <fullName evidence="1">Uncharacterized protein</fullName>
    </submittedName>
</protein>
<dbReference type="Proteomes" id="UP000625711">
    <property type="component" value="Unassembled WGS sequence"/>
</dbReference>
<accession>A0A834II04</accession>
<evidence type="ECO:0000313" key="2">
    <source>
        <dbReference type="Proteomes" id="UP000625711"/>
    </source>
</evidence>
<evidence type="ECO:0000313" key="1">
    <source>
        <dbReference type="EMBL" id="KAF7278335.1"/>
    </source>
</evidence>